<dbReference type="Proteomes" id="UP000183208">
    <property type="component" value="Unassembled WGS sequence"/>
</dbReference>
<dbReference type="InterPro" id="IPR027417">
    <property type="entry name" value="P-loop_NTPase"/>
</dbReference>
<dbReference type="GO" id="GO:0006355">
    <property type="term" value="P:regulation of DNA-templated transcription"/>
    <property type="evidence" value="ECO:0007669"/>
    <property type="project" value="InterPro"/>
</dbReference>
<dbReference type="InterPro" id="IPR016032">
    <property type="entry name" value="Sig_transdc_resp-reg_C-effctor"/>
</dbReference>
<proteinExistence type="predicted"/>
<dbReference type="CDD" id="cd00383">
    <property type="entry name" value="trans_reg_C"/>
    <property type="match status" value="1"/>
</dbReference>
<evidence type="ECO:0000256" key="3">
    <source>
        <dbReference type="SAM" id="MobiDB-lite"/>
    </source>
</evidence>
<dbReference type="InterPro" id="IPR036388">
    <property type="entry name" value="WH-like_DNA-bd_sf"/>
</dbReference>
<gene>
    <name evidence="5" type="ORF">SAMN05444171_4895</name>
</gene>
<evidence type="ECO:0000313" key="5">
    <source>
        <dbReference type="EMBL" id="SED71011.1"/>
    </source>
</evidence>
<dbReference type="PANTHER" id="PTHR47691">
    <property type="entry name" value="REGULATOR-RELATED"/>
    <property type="match status" value="1"/>
</dbReference>
<dbReference type="Pfam" id="PF25872">
    <property type="entry name" value="HTH_77"/>
    <property type="match status" value="1"/>
</dbReference>
<organism evidence="5 6">
    <name type="scientific">Bradyrhizobium lablabi</name>
    <dbReference type="NCBI Taxonomy" id="722472"/>
    <lineage>
        <taxon>Bacteria</taxon>
        <taxon>Pseudomonadati</taxon>
        <taxon>Pseudomonadota</taxon>
        <taxon>Alphaproteobacteria</taxon>
        <taxon>Hyphomicrobiales</taxon>
        <taxon>Nitrobacteraceae</taxon>
        <taxon>Bradyrhizobium</taxon>
    </lineage>
</organism>
<dbReference type="Gene3D" id="3.40.50.300">
    <property type="entry name" value="P-loop containing nucleotide triphosphate hydrolases"/>
    <property type="match status" value="1"/>
</dbReference>
<dbReference type="PROSITE" id="PS51755">
    <property type="entry name" value="OMPR_PHOB"/>
    <property type="match status" value="1"/>
</dbReference>
<dbReference type="SUPFAM" id="SSF46894">
    <property type="entry name" value="C-terminal effector domain of the bipartite response regulators"/>
    <property type="match status" value="1"/>
</dbReference>
<dbReference type="Pfam" id="PF00486">
    <property type="entry name" value="Trans_reg_C"/>
    <property type="match status" value="1"/>
</dbReference>
<dbReference type="InterPro" id="IPR001867">
    <property type="entry name" value="OmpR/PhoB-type_DNA-bd"/>
</dbReference>
<evidence type="ECO:0000256" key="2">
    <source>
        <dbReference type="PROSITE-ProRule" id="PRU01091"/>
    </source>
</evidence>
<feature type="domain" description="OmpR/PhoB-type" evidence="4">
    <location>
        <begin position="56"/>
        <end position="154"/>
    </location>
</feature>
<accession>A0A1M7CIW0</accession>
<dbReference type="AlphaFoldDB" id="A0A1M7CIW0"/>
<dbReference type="SMART" id="SM00862">
    <property type="entry name" value="Trans_reg_C"/>
    <property type="match status" value="1"/>
</dbReference>
<dbReference type="EMBL" id="FNTI01000001">
    <property type="protein sequence ID" value="SED71011.1"/>
    <property type="molecule type" value="Genomic_DNA"/>
</dbReference>
<evidence type="ECO:0000256" key="1">
    <source>
        <dbReference type="ARBA" id="ARBA00023125"/>
    </source>
</evidence>
<dbReference type="InterPro" id="IPR058852">
    <property type="entry name" value="HTH_77"/>
</dbReference>
<dbReference type="Gene3D" id="1.10.10.10">
    <property type="entry name" value="Winged helix-like DNA-binding domain superfamily/Winged helix DNA-binding domain"/>
    <property type="match status" value="1"/>
</dbReference>
<feature type="DNA-binding region" description="OmpR/PhoB-type" evidence="2">
    <location>
        <begin position="56"/>
        <end position="154"/>
    </location>
</feature>
<sequence length="539" mass="58804">MTLSAPTNDRQHDDLPSPSSVSRDLRRTHSGITHSKIADIDLHMSPSSKPVDGSATRVISFGPFSLLPDQRQLLEVDKLLNIGSRAFDILLALVERPGELISKEELMARVWPNVYVEPANLTVHVAALRRVLGDGREGHRYLVNIPGRGYRFVAPVSLEDRKSPRPPQQPVQRHSHNLPNQITRLVGRADTSRALATFLSNDRLLTIVGPGGIGKTSIALAVADEVAGSYEHGVWLVDLARISDPDMLPGALGSVLGLDTPPGTTLPVLAQSLRGRQMLLVLDNCEHAAEAAASLAVHMLQASSGARILATSREPLRAEGERRYRLPSLEVPPVSAQLTAAEAMRFSAVELFVERTAARLDGFELSDHDAPVVVDLCRKLDGNPLAIELAVGRIDTFGVHGLSARLNGGLRLLSGGYRTALPRHQTLRAMLDWSFDWLPESERLVLSRLAIFTGEFVLEAAIAVASSDDIAAVEVADAVVSLVAKSLVNADISDKEPKYRLLEITRDYALEKLQESYEFDLVARRYAEYLRGAREASNC</sequence>
<protein>
    <submittedName>
        <fullName evidence="5">Predicted ATPase</fullName>
    </submittedName>
</protein>
<keyword evidence="1 2" id="KW-0238">DNA-binding</keyword>
<dbReference type="GO" id="GO:0000160">
    <property type="term" value="P:phosphorelay signal transduction system"/>
    <property type="evidence" value="ECO:0007669"/>
    <property type="project" value="InterPro"/>
</dbReference>
<dbReference type="GO" id="GO:0003677">
    <property type="term" value="F:DNA binding"/>
    <property type="evidence" value="ECO:0007669"/>
    <property type="project" value="UniProtKB-UniRule"/>
</dbReference>
<dbReference type="PANTHER" id="PTHR47691:SF3">
    <property type="entry name" value="HTH-TYPE TRANSCRIPTIONAL REGULATOR RV0890C-RELATED"/>
    <property type="match status" value="1"/>
</dbReference>
<dbReference type="SUPFAM" id="SSF52540">
    <property type="entry name" value="P-loop containing nucleoside triphosphate hydrolases"/>
    <property type="match status" value="1"/>
</dbReference>
<feature type="region of interest" description="Disordered" evidence="3">
    <location>
        <begin position="1"/>
        <end position="27"/>
    </location>
</feature>
<evidence type="ECO:0000313" key="6">
    <source>
        <dbReference type="Proteomes" id="UP000183208"/>
    </source>
</evidence>
<reference evidence="5 6" key="1">
    <citation type="submission" date="2016-10" db="EMBL/GenBank/DDBJ databases">
        <authorList>
            <person name="de Groot N.N."/>
        </authorList>
    </citation>
    <scope>NUCLEOTIDE SEQUENCE [LARGE SCALE GENOMIC DNA]</scope>
    <source>
        <strain evidence="5 6">GAS522</strain>
    </source>
</reference>
<dbReference type="Pfam" id="PF00931">
    <property type="entry name" value="NB-ARC"/>
    <property type="match status" value="1"/>
</dbReference>
<dbReference type="InterPro" id="IPR002182">
    <property type="entry name" value="NB-ARC"/>
</dbReference>
<dbReference type="PRINTS" id="PR00364">
    <property type="entry name" value="DISEASERSIST"/>
</dbReference>
<name>A0A1M7CIW0_9BRAD</name>
<evidence type="ECO:0000259" key="4">
    <source>
        <dbReference type="PROSITE" id="PS51755"/>
    </source>
</evidence>
<dbReference type="OrthoDB" id="4473689at2"/>